<evidence type="ECO:0000259" key="1">
    <source>
        <dbReference type="PROSITE" id="PS50883"/>
    </source>
</evidence>
<feature type="domain" description="EAL" evidence="1">
    <location>
        <begin position="54"/>
        <end position="302"/>
    </location>
</feature>
<keyword evidence="3" id="KW-1185">Reference proteome</keyword>
<dbReference type="CDD" id="cd01948">
    <property type="entry name" value="EAL"/>
    <property type="match status" value="1"/>
</dbReference>
<dbReference type="InterPro" id="IPR035919">
    <property type="entry name" value="EAL_sf"/>
</dbReference>
<dbReference type="Proteomes" id="UP000199101">
    <property type="component" value="Unassembled WGS sequence"/>
</dbReference>
<dbReference type="InterPro" id="IPR050706">
    <property type="entry name" value="Cyclic-di-GMP_PDE-like"/>
</dbReference>
<protein>
    <submittedName>
        <fullName evidence="2">EAL domain, c-di-GMP-specific phosphodiesterase class I (Or its enzymatically inactive variant)</fullName>
    </submittedName>
</protein>
<dbReference type="STRING" id="410764.GA0061103_5175"/>
<organism evidence="2 3">
    <name type="scientific">Rhizobium multihospitium</name>
    <dbReference type="NCBI Taxonomy" id="410764"/>
    <lineage>
        <taxon>Bacteria</taxon>
        <taxon>Pseudomonadati</taxon>
        <taxon>Pseudomonadota</taxon>
        <taxon>Alphaproteobacteria</taxon>
        <taxon>Hyphomicrobiales</taxon>
        <taxon>Rhizobiaceae</taxon>
        <taxon>Rhizobium/Agrobacterium group</taxon>
        <taxon>Rhizobium</taxon>
    </lineage>
</organism>
<accession>A0A1C3WCP4</accession>
<reference evidence="3" key="1">
    <citation type="submission" date="2016-08" db="EMBL/GenBank/DDBJ databases">
        <authorList>
            <person name="Varghese N."/>
            <person name="Submissions Spin"/>
        </authorList>
    </citation>
    <scope>NUCLEOTIDE SEQUENCE [LARGE SCALE GENOMIC DNA]</scope>
    <source>
        <strain evidence="3">HAMBI 2975</strain>
    </source>
</reference>
<dbReference type="PROSITE" id="PS50883">
    <property type="entry name" value="EAL"/>
    <property type="match status" value="1"/>
</dbReference>
<dbReference type="PANTHER" id="PTHR33121">
    <property type="entry name" value="CYCLIC DI-GMP PHOSPHODIESTERASE PDEF"/>
    <property type="match status" value="1"/>
</dbReference>
<sequence>MSGRWKRRIIDTGIRCFGAKRAVHHPLFSAAGYFPIAASPRRGSPMNGSASREEEGHGALILKAIAEGGLGFAAQWIHDAGNVGKVFYAESLARVTDSDGTVHTAGTFVSLLERQDRWFDLDLRILDMVLSDLTADKALVLGFNLSATSLSHSDRFADVFGRISRRPELASRLIIEVTESYPVVGASIERMKMIRDLGCRIAIDDFGSGFATPASLLQVPADIIKIDAAFVWDNRRGRDGSDSLSHLVGFAACFAPFVVVEGIETSSQLDVAREAGATHVQGFLLSKPVSLAQLRRYKRKAVLRGVE</sequence>
<dbReference type="GO" id="GO:0071111">
    <property type="term" value="F:cyclic-guanylate-specific phosphodiesterase activity"/>
    <property type="evidence" value="ECO:0007669"/>
    <property type="project" value="InterPro"/>
</dbReference>
<gene>
    <name evidence="2" type="ORF">GA0061103_5175</name>
</gene>
<proteinExistence type="predicted"/>
<dbReference type="Gene3D" id="3.20.20.450">
    <property type="entry name" value="EAL domain"/>
    <property type="match status" value="1"/>
</dbReference>
<dbReference type="PANTHER" id="PTHR33121:SF79">
    <property type="entry name" value="CYCLIC DI-GMP PHOSPHODIESTERASE PDED-RELATED"/>
    <property type="match status" value="1"/>
</dbReference>
<dbReference type="AlphaFoldDB" id="A0A1C3WCP4"/>
<evidence type="ECO:0000313" key="3">
    <source>
        <dbReference type="Proteomes" id="UP000199101"/>
    </source>
</evidence>
<dbReference type="SUPFAM" id="SSF141868">
    <property type="entry name" value="EAL domain-like"/>
    <property type="match status" value="1"/>
</dbReference>
<dbReference type="InterPro" id="IPR001633">
    <property type="entry name" value="EAL_dom"/>
</dbReference>
<evidence type="ECO:0000313" key="2">
    <source>
        <dbReference type="EMBL" id="SCB37723.1"/>
    </source>
</evidence>
<dbReference type="SMART" id="SM00052">
    <property type="entry name" value="EAL"/>
    <property type="match status" value="1"/>
</dbReference>
<dbReference type="Pfam" id="PF00563">
    <property type="entry name" value="EAL"/>
    <property type="match status" value="1"/>
</dbReference>
<name>A0A1C3WCP4_9HYPH</name>
<dbReference type="EMBL" id="FMAG01000005">
    <property type="protein sequence ID" value="SCB37723.1"/>
    <property type="molecule type" value="Genomic_DNA"/>
</dbReference>